<evidence type="ECO:0000256" key="1">
    <source>
        <dbReference type="ARBA" id="ARBA00009402"/>
    </source>
</evidence>
<comment type="caution">
    <text evidence="6">The sequence shown here is derived from an EMBL/GenBank/DDBJ whole genome shotgun (WGS) entry which is preliminary data.</text>
</comment>
<dbReference type="Proteomes" id="UP001194714">
    <property type="component" value="Unassembled WGS sequence"/>
</dbReference>
<sequence length="852" mass="97169">MVLMRPIPVPGTTTLTRLISEIRERAEKRLWFRLSSLPSAEQKVQLETLLQLKEDKRTSYLDHYRKGPVTVSGPSFNEAIERFNSLKDFGIQGIDFSYVPPVRLKVLGRYASMASAYKISRMSDEKRIATLLAFTKAFETIALDEALDVLDLLITEIAGEAKKIGQKKRLRTLKDLDRSALSLAEVCHWVLDDNVPDESLRKMIFATVPREKMMESVKIVNDLARPPDDDFHDELVQQYGRVRRFLPHLLDHVEFKAAPGGKAILEAFDYLRNIGISRKRFLKDPPIGIIPAAWERLVMDQDEKVSKKGYTLCFLDRLQDALRRRDIYVENSDRWGDTRAKLLQGAEWQANRIQVYRSIGHPLNPKESTTRLASQLDEAYKEVMENFSKNENVRIDYSSKRPSLTITHLDKIEEPPSLKKLKEEVQALLPKVDLTELLLEVHAHTGFANEFTHVSESHAKAEDIAVSICAVLMAEACNIGLEPLVKHHIPALTRHRLSWVKQNYLRSETLTKSNARLVDYQSTLLLPKKWGGGEVASADGLRFVTPIRTINAGPNRKYFGSKKGITWYNFVSDQYSGFHGIVVPGTLRDSIFVLEGLLEQQTGLSPTEIMTDTAGTSDMIFGLFWLLGYQFSPRLADAGEAVFWRIDKNADYGPLDEIARSCVNTHRIEQHWDDMMRVAGSLKIGTVHASELIRSLLKSDKPSSLAQAIIDLGRINKTLYLLNYIDDEDYRRRILNQLNRGEGRHSMARAICHGQRGEIRKRYREGQEDQLGALGLVINAAVLWNTIYMEEALKHLRNGHMEIQEEDEARLSPLVHEHINVLGHYSFTLAESVLKGKLRPLNKMHEYVEKNF</sequence>
<evidence type="ECO:0000256" key="4">
    <source>
        <dbReference type="ARBA" id="ARBA00023172"/>
    </source>
</evidence>
<dbReference type="EMBL" id="JAAEJV010000086">
    <property type="protein sequence ID" value="MBF5060173.1"/>
    <property type="molecule type" value="Genomic_DNA"/>
</dbReference>
<keyword evidence="4" id="KW-0233">DNA recombination</keyword>
<protein>
    <submittedName>
        <fullName evidence="6">Transposase for transposon Tn3</fullName>
    </submittedName>
</protein>
<proteinExistence type="inferred from homology"/>
<keyword evidence="3" id="KW-0238">DNA-binding</keyword>
<dbReference type="InterPro" id="IPR047653">
    <property type="entry name" value="Tn3-like_transpos"/>
</dbReference>
<evidence type="ECO:0000313" key="6">
    <source>
        <dbReference type="EMBL" id="MBF5060173.1"/>
    </source>
</evidence>
<name>A0ABS0B199_9BACT</name>
<evidence type="ECO:0000259" key="5">
    <source>
        <dbReference type="Pfam" id="PF01526"/>
    </source>
</evidence>
<feature type="domain" description="Tn3 transposase DDE" evidence="5">
    <location>
        <begin position="436"/>
        <end position="825"/>
    </location>
</feature>
<evidence type="ECO:0000313" key="7">
    <source>
        <dbReference type="Proteomes" id="UP001194714"/>
    </source>
</evidence>
<keyword evidence="7" id="KW-1185">Reference proteome</keyword>
<reference evidence="6 7" key="1">
    <citation type="submission" date="2020-01" db="EMBL/GenBank/DDBJ databases">
        <title>Draft genome sequence of Cand. Neptunochlamydia vexilliferae K9.</title>
        <authorList>
            <person name="Schulz F."/>
            <person name="Koestlbacher S."/>
            <person name="Wascher F."/>
            <person name="Pizzetti I."/>
            <person name="Horn M."/>
        </authorList>
    </citation>
    <scope>NUCLEOTIDE SEQUENCE [LARGE SCALE GENOMIC DNA]</scope>
    <source>
        <strain evidence="6 7">K9</strain>
    </source>
</reference>
<gene>
    <name evidence="6" type="ORF">NEPTK9_001704</name>
</gene>
<comment type="similarity">
    <text evidence="1">Belongs to the transposase 7 family.</text>
</comment>
<accession>A0ABS0B199</accession>
<dbReference type="InterPro" id="IPR002513">
    <property type="entry name" value="Tn3_Tnp_DDE_dom"/>
</dbReference>
<evidence type="ECO:0000256" key="2">
    <source>
        <dbReference type="ARBA" id="ARBA00022578"/>
    </source>
</evidence>
<dbReference type="NCBIfam" id="NF033527">
    <property type="entry name" value="transpos_Tn3"/>
    <property type="match status" value="1"/>
</dbReference>
<keyword evidence="2" id="KW-0815">Transposition</keyword>
<organism evidence="6 7">
    <name type="scientific">Candidatus Neptunichlamydia vexilliferae</name>
    <dbReference type="NCBI Taxonomy" id="1651774"/>
    <lineage>
        <taxon>Bacteria</taxon>
        <taxon>Pseudomonadati</taxon>
        <taxon>Chlamydiota</taxon>
        <taxon>Chlamydiia</taxon>
        <taxon>Parachlamydiales</taxon>
        <taxon>Simkaniaceae</taxon>
        <taxon>Candidatus Neptunichlamydia</taxon>
    </lineage>
</organism>
<dbReference type="Pfam" id="PF01526">
    <property type="entry name" value="DDE_Tnp_Tn3"/>
    <property type="match status" value="1"/>
</dbReference>
<evidence type="ECO:0000256" key="3">
    <source>
        <dbReference type="ARBA" id="ARBA00023125"/>
    </source>
</evidence>